<comment type="caution">
    <text evidence="1">The sequence shown here is derived from an EMBL/GenBank/DDBJ whole genome shotgun (WGS) entry which is preliminary data.</text>
</comment>
<dbReference type="EMBL" id="CM034393">
    <property type="protein sequence ID" value="KAJ0179998.1"/>
    <property type="molecule type" value="Genomic_DNA"/>
</dbReference>
<name>A0ACC1D8R5_9NEOP</name>
<protein>
    <submittedName>
        <fullName evidence="1">Uncharacterized protein</fullName>
    </submittedName>
</protein>
<sequence>MTPGLIRCVRNRDNMHKKLRKDPDNAILKLTYSRYRNFCNALIRKQKIAYEKAELEKAKNNPKATWKVIKSITNTDSPTRQPKELLELSSDLSTSLDTVNKFLVNIGKELARKITSSGTNIISTAESLHASPRDSLTILCGALQSNNNYVTHRYGSLSDRNPSEICSCYLFSNARAHTASTIILILVYPQGGSLATRRKDLNGLNEIRNFSKRFYYYRGIYLEALLLKILATGDATSDAHRITLNCRSQRQGDGRAVSEARFETSARNNLIYQEIEDLIKHKSL</sequence>
<keyword evidence="2" id="KW-1185">Reference proteome</keyword>
<reference evidence="1 2" key="1">
    <citation type="journal article" date="2021" name="Front. Genet.">
        <title>Chromosome-Level Genome Assembly Reveals Significant Gene Expansion in the Toll and IMD Signaling Pathways of Dendrolimus kikuchii.</title>
        <authorList>
            <person name="Zhou J."/>
            <person name="Wu P."/>
            <person name="Xiong Z."/>
            <person name="Liu N."/>
            <person name="Zhao N."/>
            <person name="Ji M."/>
            <person name="Qiu Y."/>
            <person name="Yang B."/>
        </authorList>
    </citation>
    <scope>NUCLEOTIDE SEQUENCE [LARGE SCALE GENOMIC DNA]</scope>
    <source>
        <strain evidence="1">Ann1</strain>
    </source>
</reference>
<evidence type="ECO:0000313" key="2">
    <source>
        <dbReference type="Proteomes" id="UP000824533"/>
    </source>
</evidence>
<dbReference type="Proteomes" id="UP000824533">
    <property type="component" value="Linkage Group LG07"/>
</dbReference>
<gene>
    <name evidence="1" type="ORF">K1T71_004589</name>
</gene>
<proteinExistence type="predicted"/>
<organism evidence="1 2">
    <name type="scientific">Dendrolimus kikuchii</name>
    <dbReference type="NCBI Taxonomy" id="765133"/>
    <lineage>
        <taxon>Eukaryota</taxon>
        <taxon>Metazoa</taxon>
        <taxon>Ecdysozoa</taxon>
        <taxon>Arthropoda</taxon>
        <taxon>Hexapoda</taxon>
        <taxon>Insecta</taxon>
        <taxon>Pterygota</taxon>
        <taxon>Neoptera</taxon>
        <taxon>Endopterygota</taxon>
        <taxon>Lepidoptera</taxon>
        <taxon>Glossata</taxon>
        <taxon>Ditrysia</taxon>
        <taxon>Bombycoidea</taxon>
        <taxon>Lasiocampidae</taxon>
        <taxon>Dendrolimus</taxon>
    </lineage>
</organism>
<accession>A0ACC1D8R5</accession>
<evidence type="ECO:0000313" key="1">
    <source>
        <dbReference type="EMBL" id="KAJ0179998.1"/>
    </source>
</evidence>